<dbReference type="Pfam" id="PF05137">
    <property type="entry name" value="PilN"/>
    <property type="match status" value="1"/>
</dbReference>
<dbReference type="Proteomes" id="UP000288892">
    <property type="component" value="Unassembled WGS sequence"/>
</dbReference>
<evidence type="ECO:0000259" key="1">
    <source>
        <dbReference type="PROSITE" id="PS50095"/>
    </source>
</evidence>
<reference evidence="2 3" key="1">
    <citation type="submission" date="2017-01" db="EMBL/GenBank/DDBJ databases">
        <title>The cable genome- insights into the physiology and evolution of filamentous bacteria capable of sulfide oxidation via long distance electron transfer.</title>
        <authorList>
            <person name="Schreiber L."/>
            <person name="Bjerg J.T."/>
            <person name="Boggild A."/>
            <person name="Van De Vossenberg J."/>
            <person name="Meysman F."/>
            <person name="Nielsen L.P."/>
            <person name="Schramm A."/>
            <person name="Kjeldsen K.U."/>
        </authorList>
    </citation>
    <scope>NUCLEOTIDE SEQUENCE [LARGE SCALE GENOMIC DNA]</scope>
    <source>
        <strain evidence="2">A5</strain>
    </source>
</reference>
<dbReference type="InterPro" id="IPR007813">
    <property type="entry name" value="PilN"/>
</dbReference>
<keyword evidence="3" id="KW-1185">Reference proteome</keyword>
<sequence length="77" mass="8318">MPTSLDLHVTRLIVDQDSVELTGTTDAFKNVNTIKSLLAESDRYADVNIVSATNGKEGEGIRFEIKLQLAGAEGENP</sequence>
<evidence type="ECO:0000313" key="2">
    <source>
        <dbReference type="EMBL" id="RWX49713.1"/>
    </source>
</evidence>
<protein>
    <submittedName>
        <fullName evidence="2">Fimbrial assembly protein (PilN)</fullName>
    </submittedName>
</protein>
<feature type="domain" description="PLAT" evidence="1">
    <location>
        <begin position="45"/>
        <end position="77"/>
    </location>
</feature>
<dbReference type="AlphaFoldDB" id="A0A444J9G1"/>
<evidence type="ECO:0000313" key="3">
    <source>
        <dbReference type="Proteomes" id="UP000288892"/>
    </source>
</evidence>
<name>A0A444J9G1_9BACT</name>
<proteinExistence type="predicted"/>
<gene>
    <name evidence="2" type="ORF">VU01_14591</name>
</gene>
<dbReference type="EMBL" id="MTKS01000459">
    <property type="protein sequence ID" value="RWX49713.1"/>
    <property type="molecule type" value="Genomic_DNA"/>
</dbReference>
<dbReference type="InterPro" id="IPR001024">
    <property type="entry name" value="PLAT/LH2_dom"/>
</dbReference>
<accession>A0A444J9G1</accession>
<organism evidence="2 3">
    <name type="scientific">Candidatus Electrothrix marina</name>
    <dbReference type="NCBI Taxonomy" id="1859130"/>
    <lineage>
        <taxon>Bacteria</taxon>
        <taxon>Pseudomonadati</taxon>
        <taxon>Thermodesulfobacteriota</taxon>
        <taxon>Desulfobulbia</taxon>
        <taxon>Desulfobulbales</taxon>
        <taxon>Desulfobulbaceae</taxon>
        <taxon>Candidatus Electrothrix</taxon>
    </lineage>
</organism>
<dbReference type="PROSITE" id="PS50095">
    <property type="entry name" value="PLAT"/>
    <property type="match status" value="1"/>
</dbReference>
<comment type="caution">
    <text evidence="2">The sequence shown here is derived from an EMBL/GenBank/DDBJ whole genome shotgun (WGS) entry which is preliminary data.</text>
</comment>